<evidence type="ECO:0000259" key="1">
    <source>
        <dbReference type="PROSITE" id="PS50893"/>
    </source>
</evidence>
<organism evidence="2 3">
    <name type="scientific">Rhodovulum steppense</name>
    <dbReference type="NCBI Taxonomy" id="540251"/>
    <lineage>
        <taxon>Bacteria</taxon>
        <taxon>Pseudomonadati</taxon>
        <taxon>Pseudomonadota</taxon>
        <taxon>Alphaproteobacteria</taxon>
        <taxon>Rhodobacterales</taxon>
        <taxon>Paracoccaceae</taxon>
        <taxon>Rhodovulum</taxon>
    </lineage>
</organism>
<sequence>MILLDKVGIVRPGTGRSEMILRDQTVIFRAGERVGIYAPSGTGRTTVARVLGGIQHPDRGHVHIEGRVGWPVGSAGILHPLLTLAENVSHVAGLTGVPEGEIGAVVAWLCEGEAMLRRTVQYLSPGERALAAYAISLAVPVDHVIADDKILISDERVIARCEQLLRARLRNAGLVFISRNPAQLNRWCSRHFALIGERLMPCDDAIVGQQMRELAELATERERAYG</sequence>
<dbReference type="Pfam" id="PF00005">
    <property type="entry name" value="ABC_tran"/>
    <property type="match status" value="1"/>
</dbReference>
<keyword evidence="2" id="KW-0547">Nucleotide-binding</keyword>
<proteinExistence type="predicted"/>
<evidence type="ECO:0000313" key="3">
    <source>
        <dbReference type="Proteomes" id="UP000295277"/>
    </source>
</evidence>
<dbReference type="GO" id="GO:0016887">
    <property type="term" value="F:ATP hydrolysis activity"/>
    <property type="evidence" value="ECO:0007669"/>
    <property type="project" value="InterPro"/>
</dbReference>
<evidence type="ECO:0000313" key="2">
    <source>
        <dbReference type="EMBL" id="TCM85523.1"/>
    </source>
</evidence>
<accession>A0A4R1YXL2</accession>
<gene>
    <name evidence="2" type="ORF">EV216_10797</name>
</gene>
<dbReference type="InterPro" id="IPR003439">
    <property type="entry name" value="ABC_transporter-like_ATP-bd"/>
</dbReference>
<dbReference type="AlphaFoldDB" id="A0A4R1YXL2"/>
<dbReference type="Gene3D" id="3.40.50.300">
    <property type="entry name" value="P-loop containing nucleotide triphosphate hydrolases"/>
    <property type="match status" value="1"/>
</dbReference>
<keyword evidence="2" id="KW-0067">ATP-binding</keyword>
<dbReference type="EMBL" id="SLVM01000007">
    <property type="protein sequence ID" value="TCM85523.1"/>
    <property type="molecule type" value="Genomic_DNA"/>
</dbReference>
<dbReference type="PANTHER" id="PTHR46743">
    <property type="entry name" value="TEICHOIC ACIDS EXPORT ATP-BINDING PROTEIN TAGH"/>
    <property type="match status" value="1"/>
</dbReference>
<feature type="domain" description="ABC transporter" evidence="1">
    <location>
        <begin position="4"/>
        <end position="221"/>
    </location>
</feature>
<dbReference type="InterPro" id="IPR027417">
    <property type="entry name" value="P-loop_NTPase"/>
</dbReference>
<dbReference type="InterPro" id="IPR050683">
    <property type="entry name" value="Bact_Polysacc_Export_ATP-bd"/>
</dbReference>
<name>A0A4R1YXL2_9RHOB</name>
<comment type="caution">
    <text evidence="2">The sequence shown here is derived from an EMBL/GenBank/DDBJ whole genome shotgun (WGS) entry which is preliminary data.</text>
</comment>
<dbReference type="GO" id="GO:0005524">
    <property type="term" value="F:ATP binding"/>
    <property type="evidence" value="ECO:0007669"/>
    <property type="project" value="UniProtKB-KW"/>
</dbReference>
<dbReference type="PROSITE" id="PS50893">
    <property type="entry name" value="ABC_TRANSPORTER_2"/>
    <property type="match status" value="1"/>
</dbReference>
<keyword evidence="3" id="KW-1185">Reference proteome</keyword>
<dbReference type="SUPFAM" id="SSF52540">
    <property type="entry name" value="P-loop containing nucleoside triphosphate hydrolases"/>
    <property type="match status" value="1"/>
</dbReference>
<protein>
    <submittedName>
        <fullName evidence="2">Peptide/nickel transport system ATP-binding protein/capsular polysaccharide transport system ATP-binding protein</fullName>
    </submittedName>
</protein>
<reference evidence="2 3" key="1">
    <citation type="submission" date="2019-03" db="EMBL/GenBank/DDBJ databases">
        <title>Genomic Encyclopedia of Type Strains, Phase IV (KMG-IV): sequencing the most valuable type-strain genomes for metagenomic binning, comparative biology and taxonomic classification.</title>
        <authorList>
            <person name="Goeker M."/>
        </authorList>
    </citation>
    <scope>NUCLEOTIDE SEQUENCE [LARGE SCALE GENOMIC DNA]</scope>
    <source>
        <strain evidence="2 3">DSM 21153</strain>
    </source>
</reference>
<dbReference type="Proteomes" id="UP000295277">
    <property type="component" value="Unassembled WGS sequence"/>
</dbReference>
<dbReference type="PANTHER" id="PTHR46743:SF2">
    <property type="entry name" value="TEICHOIC ACIDS EXPORT ATP-BINDING PROTEIN TAGH"/>
    <property type="match status" value="1"/>
</dbReference>